<keyword evidence="5" id="KW-1185">Reference proteome</keyword>
<reference evidence="4 5" key="1">
    <citation type="submission" date="2018-12" db="EMBL/GenBank/DDBJ databases">
        <authorList>
            <consortium name="Pathogen Informatics"/>
        </authorList>
    </citation>
    <scope>NUCLEOTIDE SEQUENCE [LARGE SCALE GENOMIC DNA]</scope>
    <source>
        <strain evidence="4 5">NCTC10437</strain>
    </source>
</reference>
<organism evidence="4 5">
    <name type="scientific">Mycolicibacterium aurum</name>
    <name type="common">Mycobacterium aurum</name>
    <dbReference type="NCBI Taxonomy" id="1791"/>
    <lineage>
        <taxon>Bacteria</taxon>
        <taxon>Bacillati</taxon>
        <taxon>Actinomycetota</taxon>
        <taxon>Actinomycetes</taxon>
        <taxon>Mycobacteriales</taxon>
        <taxon>Mycobacteriaceae</taxon>
        <taxon>Mycolicibacterium</taxon>
    </lineage>
</organism>
<dbReference type="GO" id="GO:0016747">
    <property type="term" value="F:acyltransferase activity, transferring groups other than amino-acyl groups"/>
    <property type="evidence" value="ECO:0007669"/>
    <property type="project" value="InterPro"/>
</dbReference>
<evidence type="ECO:0000256" key="1">
    <source>
        <dbReference type="ARBA" id="ARBA00022679"/>
    </source>
</evidence>
<dbReference type="PROSITE" id="PS51186">
    <property type="entry name" value="GNAT"/>
    <property type="match status" value="1"/>
</dbReference>
<evidence type="ECO:0000313" key="4">
    <source>
        <dbReference type="EMBL" id="VEG57441.1"/>
    </source>
</evidence>
<keyword evidence="2" id="KW-0012">Acyltransferase</keyword>
<evidence type="ECO:0000256" key="2">
    <source>
        <dbReference type="ARBA" id="ARBA00023315"/>
    </source>
</evidence>
<protein>
    <submittedName>
        <fullName evidence="4">Acetyltransferase</fullName>
    </submittedName>
</protein>
<keyword evidence="1 4" id="KW-0808">Transferase</keyword>
<dbReference type="RefSeq" id="WP_232786812.1">
    <property type="nucleotide sequence ID" value="NZ_CVQQ01000008.1"/>
</dbReference>
<feature type="domain" description="N-acetyltransferase" evidence="3">
    <location>
        <begin position="5"/>
        <end position="153"/>
    </location>
</feature>
<dbReference type="AlphaFoldDB" id="A0A3S4VX16"/>
<dbReference type="PANTHER" id="PTHR43877">
    <property type="entry name" value="AMINOALKYLPHOSPHONATE N-ACETYLTRANSFERASE-RELATED-RELATED"/>
    <property type="match status" value="1"/>
</dbReference>
<dbReference type="InterPro" id="IPR000182">
    <property type="entry name" value="GNAT_dom"/>
</dbReference>
<dbReference type="PANTHER" id="PTHR43877:SF2">
    <property type="entry name" value="AMINOALKYLPHOSPHONATE N-ACETYLTRANSFERASE-RELATED"/>
    <property type="match status" value="1"/>
</dbReference>
<proteinExistence type="predicted"/>
<gene>
    <name evidence="4" type="ORF">NCTC10437_04451</name>
</gene>
<accession>A0A3S4VX16</accession>
<dbReference type="InterPro" id="IPR050832">
    <property type="entry name" value="Bact_Acetyltransf"/>
</dbReference>
<name>A0A3S4VX16_MYCAU</name>
<evidence type="ECO:0000313" key="5">
    <source>
        <dbReference type="Proteomes" id="UP000279306"/>
    </source>
</evidence>
<dbReference type="EMBL" id="LR134356">
    <property type="protein sequence ID" value="VEG57441.1"/>
    <property type="molecule type" value="Genomic_DNA"/>
</dbReference>
<dbReference type="SUPFAM" id="SSF55729">
    <property type="entry name" value="Acyl-CoA N-acyltransferases (Nat)"/>
    <property type="match status" value="1"/>
</dbReference>
<dbReference type="KEGG" id="mauu:NCTC10437_04451"/>
<evidence type="ECO:0000259" key="3">
    <source>
        <dbReference type="PROSITE" id="PS51186"/>
    </source>
</evidence>
<dbReference type="STRING" id="1791.GCA_001049355_03063"/>
<dbReference type="CDD" id="cd04301">
    <property type="entry name" value="NAT_SF"/>
    <property type="match status" value="1"/>
</dbReference>
<dbReference type="Proteomes" id="UP000279306">
    <property type="component" value="Chromosome"/>
</dbReference>
<dbReference type="Pfam" id="PF00583">
    <property type="entry name" value="Acetyltransf_1"/>
    <property type="match status" value="1"/>
</dbReference>
<dbReference type="InterPro" id="IPR016181">
    <property type="entry name" value="Acyl_CoA_acyltransferase"/>
</dbReference>
<dbReference type="Gene3D" id="3.40.630.30">
    <property type="match status" value="1"/>
</dbReference>
<sequence>MSALPSVRAATVDDVADIGAIVDAAYARYLPRIGRRPAPMTVDYHQVVAHTDHAHVLVDEHVLVGVLIVVAHADHLLIENVAVAPDAQGRGYGRTLLAHAEHIARTRGLAQMRLYTNAAMTENLTFYRLIGYQEVDRRSEDGFERVYFHKQLG</sequence>